<dbReference type="Gene3D" id="3.40.50.620">
    <property type="entry name" value="HUPs"/>
    <property type="match status" value="2"/>
</dbReference>
<feature type="domain" description="UspA" evidence="1">
    <location>
        <begin position="68"/>
        <end position="128"/>
    </location>
</feature>
<dbReference type="EMBL" id="CZKB01000011">
    <property type="protein sequence ID" value="CUR59831.1"/>
    <property type="molecule type" value="Genomic_DNA"/>
</dbReference>
<protein>
    <submittedName>
        <fullName evidence="2">Putative UspA domain protein</fullName>
    </submittedName>
</protein>
<gene>
    <name evidence="2" type="ORF">NOCA1190117</name>
</gene>
<evidence type="ECO:0000313" key="2">
    <source>
        <dbReference type="EMBL" id="CUR59831.1"/>
    </source>
</evidence>
<feature type="domain" description="UspA" evidence="1">
    <location>
        <begin position="139"/>
        <end position="276"/>
    </location>
</feature>
<dbReference type="InterPro" id="IPR006015">
    <property type="entry name" value="Universal_stress_UspA"/>
</dbReference>
<sequence>MSTSSSSSDLTGSVVVGIDGSQHAARALRWAADQAVLEGRRLALVAVGEAAARSVADAVVVTQALHRDLPVLPVVESGDPREVLLEASDRAHLLVLGSRGRGAVASLLLGSVSSAVSAHASCPVVVCRPEAEGDQRLGIVVGADGTRESLPVLEFAYRQASLRHLPLTVLHSFWDAAVAVAQYEETRGRAAVQPDLEHLRASLSASAAGLAETYPDVFATFTLRHGFADEALSPRHGGWDMVVVGRHPMTSMDRLLTGSVATAVLERARATVAVVPEASPAEHSD</sequence>
<proteinExistence type="predicted"/>
<dbReference type="Pfam" id="PF00582">
    <property type="entry name" value="Usp"/>
    <property type="match status" value="2"/>
</dbReference>
<dbReference type="AlphaFoldDB" id="A0A2P2CD08"/>
<dbReference type="PANTHER" id="PTHR46553">
    <property type="entry name" value="ADENINE NUCLEOTIDE ALPHA HYDROLASES-LIKE SUPERFAMILY PROTEIN"/>
    <property type="match status" value="1"/>
</dbReference>
<accession>A0A2P2CD08</accession>
<evidence type="ECO:0000259" key="1">
    <source>
        <dbReference type="Pfam" id="PF00582"/>
    </source>
</evidence>
<dbReference type="InterPro" id="IPR006016">
    <property type="entry name" value="UspA"/>
</dbReference>
<dbReference type="InterPro" id="IPR014729">
    <property type="entry name" value="Rossmann-like_a/b/a_fold"/>
</dbReference>
<dbReference type="PANTHER" id="PTHR46553:SF3">
    <property type="entry name" value="ADENINE NUCLEOTIDE ALPHA HYDROLASES-LIKE SUPERFAMILY PROTEIN"/>
    <property type="match status" value="1"/>
</dbReference>
<dbReference type="CDD" id="cd23659">
    <property type="entry name" value="USP_At3g01520-like"/>
    <property type="match status" value="1"/>
</dbReference>
<reference evidence="2" key="1">
    <citation type="submission" date="2015-08" db="EMBL/GenBank/DDBJ databases">
        <authorList>
            <person name="Babu N.S."/>
            <person name="Beckwith C.J."/>
            <person name="Beseler K.G."/>
            <person name="Brison A."/>
            <person name="Carone J.V."/>
            <person name="Caskin T.P."/>
            <person name="Diamond M."/>
            <person name="Durham M.E."/>
            <person name="Foxe J.M."/>
            <person name="Go M."/>
            <person name="Henderson B.A."/>
            <person name="Jones I.B."/>
            <person name="McGettigan J.A."/>
            <person name="Micheletti S.J."/>
            <person name="Nasrallah M.E."/>
            <person name="Ortiz D."/>
            <person name="Piller C.R."/>
            <person name="Privatt S.R."/>
            <person name="Schneider S.L."/>
            <person name="Sharp S."/>
            <person name="Smith T.C."/>
            <person name="Stanton J.D."/>
            <person name="Ullery H.E."/>
            <person name="Wilson R.J."/>
            <person name="Serrano M.G."/>
            <person name="Buck G."/>
            <person name="Lee V."/>
            <person name="Wang Y."/>
            <person name="Carvalho R."/>
            <person name="Voegtly L."/>
            <person name="Shi R."/>
            <person name="Duckworth R."/>
            <person name="Johnson A."/>
            <person name="Loviza R."/>
            <person name="Walstead R."/>
            <person name="Shah Z."/>
            <person name="Kiflezghi M."/>
            <person name="Wade K."/>
            <person name="Ball S.L."/>
            <person name="Bradley K.W."/>
            <person name="Asai D.J."/>
            <person name="Bowman C.A."/>
            <person name="Russell D.A."/>
            <person name="Pope W.H."/>
            <person name="Jacobs-Sera D."/>
            <person name="Hendrix R.W."/>
            <person name="Hatfull G.F."/>
        </authorList>
    </citation>
    <scope>NUCLEOTIDE SEQUENCE</scope>
</reference>
<dbReference type="PRINTS" id="PR01438">
    <property type="entry name" value="UNVRSLSTRESS"/>
</dbReference>
<name>A0A2P2CD08_9ZZZZ</name>
<organism evidence="2">
    <name type="scientific">metagenome</name>
    <dbReference type="NCBI Taxonomy" id="256318"/>
    <lineage>
        <taxon>unclassified sequences</taxon>
        <taxon>metagenomes</taxon>
    </lineage>
</organism>
<dbReference type="SUPFAM" id="SSF52402">
    <property type="entry name" value="Adenine nucleotide alpha hydrolases-like"/>
    <property type="match status" value="2"/>
</dbReference>